<reference evidence="2" key="1">
    <citation type="submission" date="2015-06" db="EMBL/GenBank/DDBJ databases">
        <title>Expansion of signal transduction pathways in fungi by whole-genome duplication.</title>
        <authorList>
            <consortium name="DOE Joint Genome Institute"/>
            <person name="Corrochano L.M."/>
            <person name="Kuo A."/>
            <person name="Marcet-Houben M."/>
            <person name="Polaino S."/>
            <person name="Salamov A."/>
            <person name="Villalobos J.M."/>
            <person name="Alvarez M.I."/>
            <person name="Avalos J."/>
            <person name="Benito E.P."/>
            <person name="Benoit I."/>
            <person name="Burger G."/>
            <person name="Camino L.P."/>
            <person name="Canovas D."/>
            <person name="Cerda-Olmedo E."/>
            <person name="Cheng J.-F."/>
            <person name="Dominguez A."/>
            <person name="Elias M."/>
            <person name="Eslava A.P."/>
            <person name="Glaser F."/>
            <person name="Grimwood J."/>
            <person name="Gutierrez G."/>
            <person name="Heitman J."/>
            <person name="Henrissat B."/>
            <person name="Iturriaga E.A."/>
            <person name="Lang B.F."/>
            <person name="Lavin J.L."/>
            <person name="Lee S."/>
            <person name="Li W."/>
            <person name="Lindquist E."/>
            <person name="Lopez-Garcia S."/>
            <person name="Luque E.M."/>
            <person name="Marcos A.T."/>
            <person name="Martin J."/>
            <person name="McCluskey K."/>
            <person name="Medina H.R."/>
            <person name="Miralles-Duran A."/>
            <person name="Miyazaki A."/>
            <person name="Munoz-Torres E."/>
            <person name="Oguiza J.A."/>
            <person name="Ohm R."/>
            <person name="Olmedo M."/>
            <person name="Orejas M."/>
            <person name="Ortiz-Castellanos L."/>
            <person name="Pisabarro A.G."/>
            <person name="Rodriguez-Romero J."/>
            <person name="Ruiz-Herrera J."/>
            <person name="Ruiz-Vazquez R."/>
            <person name="Sanz C."/>
            <person name="Schackwitz W."/>
            <person name="Schmutz J."/>
            <person name="Shahriari M."/>
            <person name="Shelest E."/>
            <person name="Silva-Franco F."/>
            <person name="Soanes D."/>
            <person name="Syed K."/>
            <person name="Tagua V.G."/>
            <person name="Talbot N.J."/>
            <person name="Thon M."/>
            <person name="De vries R.P."/>
            <person name="Wiebenga A."/>
            <person name="Yadav J.S."/>
            <person name="Braun E.L."/>
            <person name="Baker S."/>
            <person name="Garre V."/>
            <person name="Horwitz B."/>
            <person name="Torres-Martinez S."/>
            <person name="Idnurm A."/>
            <person name="Herrera-Estrella A."/>
            <person name="Gabaldon T."/>
            <person name="Grigoriev I.V."/>
        </authorList>
    </citation>
    <scope>NUCLEOTIDE SEQUENCE [LARGE SCALE GENOMIC DNA]</scope>
    <source>
        <strain evidence="2">NRRL 1555(-)</strain>
    </source>
</reference>
<dbReference type="EMBL" id="KV440973">
    <property type="protein sequence ID" value="OAD78830.1"/>
    <property type="molecule type" value="Genomic_DNA"/>
</dbReference>
<dbReference type="RefSeq" id="XP_018296870.1">
    <property type="nucleotide sequence ID" value="XM_018434893.1"/>
</dbReference>
<name>A0A163EIG2_PHYB8</name>
<dbReference type="GeneID" id="28995799"/>
<sequence>MQSMQRAPHQFKKVKSCRAQCFKNHHRRHNDIQTSQTTPVPGQVSVVLNTVSNDTINRERADAIEDQIMNTLNSKDNDDPIMNIFSNDDNDESMGEIDLLPTPLKSKKYTSVFQG</sequence>
<accession>A0A163EIG2</accession>
<proteinExistence type="predicted"/>
<dbReference type="VEuPathDB" id="FungiDB:PHYBLDRAFT_163923"/>
<dbReference type="Proteomes" id="UP000077315">
    <property type="component" value="Unassembled WGS sequence"/>
</dbReference>
<keyword evidence="2" id="KW-1185">Reference proteome</keyword>
<evidence type="ECO:0008006" key="3">
    <source>
        <dbReference type="Google" id="ProtNLM"/>
    </source>
</evidence>
<gene>
    <name evidence="1" type="ORF">PHYBLDRAFT_163923</name>
</gene>
<organism evidence="1 2">
    <name type="scientific">Phycomyces blakesleeanus (strain ATCC 8743b / DSM 1359 / FGSC 10004 / NBRC 33097 / NRRL 1555)</name>
    <dbReference type="NCBI Taxonomy" id="763407"/>
    <lineage>
        <taxon>Eukaryota</taxon>
        <taxon>Fungi</taxon>
        <taxon>Fungi incertae sedis</taxon>
        <taxon>Mucoromycota</taxon>
        <taxon>Mucoromycotina</taxon>
        <taxon>Mucoromycetes</taxon>
        <taxon>Mucorales</taxon>
        <taxon>Phycomycetaceae</taxon>
        <taxon>Phycomyces</taxon>
    </lineage>
</organism>
<protein>
    <recommendedName>
        <fullName evidence="3">C2H2-type zinc finger transcription factor</fullName>
    </recommendedName>
</protein>
<dbReference type="AlphaFoldDB" id="A0A163EIG2"/>
<evidence type="ECO:0000313" key="1">
    <source>
        <dbReference type="EMBL" id="OAD78830.1"/>
    </source>
</evidence>
<dbReference type="InParanoid" id="A0A163EIG2"/>
<evidence type="ECO:0000313" key="2">
    <source>
        <dbReference type="Proteomes" id="UP000077315"/>
    </source>
</evidence>